<name>A0AAE2CGI4_9LAMI</name>
<dbReference type="InterPro" id="IPR036691">
    <property type="entry name" value="Endo/exonu/phosph_ase_sf"/>
</dbReference>
<reference evidence="3" key="2">
    <citation type="journal article" date="2024" name="Plant">
        <title>Genomic evolution and insights into agronomic trait innovations of Sesamum species.</title>
        <authorList>
            <person name="Miao H."/>
            <person name="Wang L."/>
            <person name="Qu L."/>
            <person name="Liu H."/>
            <person name="Sun Y."/>
            <person name="Le M."/>
            <person name="Wang Q."/>
            <person name="Wei S."/>
            <person name="Zheng Y."/>
            <person name="Lin W."/>
            <person name="Duan Y."/>
            <person name="Cao H."/>
            <person name="Xiong S."/>
            <person name="Wang X."/>
            <person name="Wei L."/>
            <person name="Li C."/>
            <person name="Ma Q."/>
            <person name="Ju M."/>
            <person name="Zhao R."/>
            <person name="Li G."/>
            <person name="Mu C."/>
            <person name="Tian Q."/>
            <person name="Mei H."/>
            <person name="Zhang T."/>
            <person name="Gao T."/>
            <person name="Zhang H."/>
        </authorList>
    </citation>
    <scope>NUCLEOTIDE SEQUENCE</scope>
    <source>
        <strain evidence="3">3651</strain>
    </source>
</reference>
<comment type="caution">
    <text evidence="3">The sequence shown here is derived from an EMBL/GenBank/DDBJ whole genome shotgun (WGS) entry which is preliminary data.</text>
</comment>
<dbReference type="Pfam" id="PF03372">
    <property type="entry name" value="Exo_endo_phos"/>
    <property type="match status" value="1"/>
</dbReference>
<dbReference type="PANTHER" id="PTHR33710:SF71">
    <property type="entry name" value="ENDONUCLEASE_EXONUCLEASE_PHOSPHATASE DOMAIN-CONTAINING PROTEIN"/>
    <property type="match status" value="1"/>
</dbReference>
<protein>
    <recommendedName>
        <fullName evidence="5">Reverse transcriptase zinc-binding domain-containing protein</fullName>
    </recommendedName>
</protein>
<keyword evidence="4" id="KW-1185">Reference proteome</keyword>
<organism evidence="3 4">
    <name type="scientific">Sesamum alatum</name>
    <dbReference type="NCBI Taxonomy" id="300844"/>
    <lineage>
        <taxon>Eukaryota</taxon>
        <taxon>Viridiplantae</taxon>
        <taxon>Streptophyta</taxon>
        <taxon>Embryophyta</taxon>
        <taxon>Tracheophyta</taxon>
        <taxon>Spermatophyta</taxon>
        <taxon>Magnoliopsida</taxon>
        <taxon>eudicotyledons</taxon>
        <taxon>Gunneridae</taxon>
        <taxon>Pentapetalae</taxon>
        <taxon>asterids</taxon>
        <taxon>lamiids</taxon>
        <taxon>Lamiales</taxon>
        <taxon>Pedaliaceae</taxon>
        <taxon>Sesamum</taxon>
    </lineage>
</organism>
<evidence type="ECO:0000259" key="1">
    <source>
        <dbReference type="Pfam" id="PF03372"/>
    </source>
</evidence>
<dbReference type="Pfam" id="PF13966">
    <property type="entry name" value="zf-RVT"/>
    <property type="match status" value="1"/>
</dbReference>
<evidence type="ECO:0000259" key="2">
    <source>
        <dbReference type="Pfam" id="PF13966"/>
    </source>
</evidence>
<evidence type="ECO:0000313" key="3">
    <source>
        <dbReference type="EMBL" id="KAK4421401.1"/>
    </source>
</evidence>
<dbReference type="SUPFAM" id="SSF56219">
    <property type="entry name" value="DNase I-like"/>
    <property type="match status" value="1"/>
</dbReference>
<gene>
    <name evidence="3" type="ORF">Salat_2090600</name>
</gene>
<dbReference type="InterPro" id="IPR026960">
    <property type="entry name" value="RVT-Znf"/>
</dbReference>
<accession>A0AAE2CGI4</accession>
<reference evidence="3" key="1">
    <citation type="submission" date="2020-06" db="EMBL/GenBank/DDBJ databases">
        <authorList>
            <person name="Li T."/>
            <person name="Hu X."/>
            <person name="Zhang T."/>
            <person name="Song X."/>
            <person name="Zhang H."/>
            <person name="Dai N."/>
            <person name="Sheng W."/>
            <person name="Hou X."/>
            <person name="Wei L."/>
        </authorList>
    </citation>
    <scope>NUCLEOTIDE SEQUENCE</scope>
    <source>
        <strain evidence="3">3651</strain>
        <tissue evidence="3">Leaf</tissue>
    </source>
</reference>
<feature type="domain" description="Reverse transcriptase zinc-binding" evidence="2">
    <location>
        <begin position="384"/>
        <end position="464"/>
    </location>
</feature>
<dbReference type="InterPro" id="IPR005135">
    <property type="entry name" value="Endo/exonuclease/phosphatase"/>
</dbReference>
<evidence type="ECO:0008006" key="5">
    <source>
        <dbReference type="Google" id="ProtNLM"/>
    </source>
</evidence>
<dbReference type="AlphaFoldDB" id="A0AAE2CGI4"/>
<dbReference type="Proteomes" id="UP001293254">
    <property type="component" value="Unassembled WGS sequence"/>
</dbReference>
<dbReference type="Gene3D" id="3.60.10.10">
    <property type="entry name" value="Endonuclease/exonuclease/phosphatase"/>
    <property type="match status" value="1"/>
</dbReference>
<dbReference type="GO" id="GO:0003824">
    <property type="term" value="F:catalytic activity"/>
    <property type="evidence" value="ECO:0007669"/>
    <property type="project" value="InterPro"/>
</dbReference>
<proteinExistence type="predicted"/>
<dbReference type="EMBL" id="JACGWO010000008">
    <property type="protein sequence ID" value="KAK4421401.1"/>
    <property type="molecule type" value="Genomic_DNA"/>
</dbReference>
<dbReference type="PANTHER" id="PTHR33710">
    <property type="entry name" value="BNAC02G09200D PROTEIN"/>
    <property type="match status" value="1"/>
</dbReference>
<sequence length="551" mass="63024">MWDKLLELGQPLSMPWLILGDFNCVKSPEEKQFGVVPTWYELKDFVDCCLALGLHDAPTTSCYFTWSSNNDNNPVWCKLDRVLLNNEWLEAGLHCGAHFSPPGCLSDHSPGIVSLFDPPAPKPKPFRFFNMWADHPDFLATVESHWSMNVEGTAQFSLCRKLKVLKGPLKAFNNLHYSHISVRAKEADLALQDAQVQLESDPENVTIRGSLGYLRKKATFLAEAERQFYYQKAKIHHLKMGDKNTKFFHDMVKRNTARSSIMAISKSDGSTITSAEDIGREFTDYFTLLLGTEARTLPVDNDVFEWGPKLSTEHALELYTLWVQWVNSVYLRGSSIWDWQPKKGDSPLLRRLADIRDRLITAFGTTGTAVESMTAWSSLKGLQTSKAYEYFRPKCARQPWKAAIWRAFIPPKYSFILWLGLRGRLATRDRLDFLDEEHSCSLCINTMESTGHLFFACPFSDHVWSNIRQWLGITRHMSTLHSAIKWLKKEKMGSSVQNKARTLALACTVYSLWRHRNEIIFESKAPNPDGLIACIKITVCRIIFALFPYGF</sequence>
<feature type="domain" description="Endonuclease/exonuclease/phosphatase" evidence="1">
    <location>
        <begin position="2"/>
        <end position="108"/>
    </location>
</feature>
<evidence type="ECO:0000313" key="4">
    <source>
        <dbReference type="Proteomes" id="UP001293254"/>
    </source>
</evidence>